<gene>
    <name evidence="7" type="ORF">BES34_003340</name>
</gene>
<dbReference type="EMBL" id="MCRM02000002">
    <property type="protein sequence ID" value="PNV76628.1"/>
    <property type="molecule type" value="Genomic_DNA"/>
</dbReference>
<sequence>MGNQSHAKEGFFHSNLLYVGKNNRIYKEAGIYILLQAFLPMTEFLRKAHVFCLIATFSTIGVSVSISQAFLVLSFCFGFGHTLRSRPASNWFPKHLLFYLSVALFVWYFLDFLVHLLSGEDAFYFERAFNSELKDFFLFFGFLSVWFLKEEDIPKAFTGLVILFLVLIFTGIIGGFSPVRLSRLVSDLYKESSAYKFTHPLGTFAKIPLYISIGLMNTHLTFGGLLQFFSGFAVFRFLKDLGSENKKKILQSGLFLFLFAFVCLLNQARSSLIGAFCSISLATLHLFWIRKELPTSYLIRGGFAFLTISILLGLGLAFSPAGKKVLGPIFGKEKHTDSGRTFIWDSTFPLIAAHPIIGVGPGNYNRSIETVRMEHSETYPELAYFYEVTQKGHAHNDYFHFTSVFGVPSLLIYLSIAALFSFFLLQSRQPLNRLIFYYGIFGFFVSGLFQCYFQDDEVVILFWLIIGLFVRGEWKPSDSDGAKALSPSMRQSGK</sequence>
<feature type="transmembrane region" description="Helical" evidence="5">
    <location>
        <begin position="297"/>
        <end position="318"/>
    </location>
</feature>
<proteinExistence type="predicted"/>
<name>A0ABX4YMW1_9LEPT</name>
<comment type="subcellular location">
    <subcellularLocation>
        <location evidence="1">Membrane</location>
        <topology evidence="1">Multi-pass membrane protein</topology>
    </subcellularLocation>
</comment>
<dbReference type="Pfam" id="PF04932">
    <property type="entry name" value="Wzy_C"/>
    <property type="match status" value="1"/>
</dbReference>
<dbReference type="Proteomes" id="UP000094669">
    <property type="component" value="Unassembled WGS sequence"/>
</dbReference>
<dbReference type="PANTHER" id="PTHR37422:SF13">
    <property type="entry name" value="LIPOPOLYSACCHARIDE BIOSYNTHESIS PROTEIN PA4999-RELATED"/>
    <property type="match status" value="1"/>
</dbReference>
<keyword evidence="2 5" id="KW-0812">Transmembrane</keyword>
<feature type="transmembrane region" description="Helical" evidence="5">
    <location>
        <begin position="48"/>
        <end position="75"/>
    </location>
</feature>
<evidence type="ECO:0000256" key="4">
    <source>
        <dbReference type="ARBA" id="ARBA00023136"/>
    </source>
</evidence>
<comment type="caution">
    <text evidence="7">The sequence shown here is derived from an EMBL/GenBank/DDBJ whole genome shotgun (WGS) entry which is preliminary data.</text>
</comment>
<dbReference type="InterPro" id="IPR007016">
    <property type="entry name" value="O-antigen_ligase-rel_domated"/>
</dbReference>
<dbReference type="InterPro" id="IPR051533">
    <property type="entry name" value="WaaL-like"/>
</dbReference>
<evidence type="ECO:0000259" key="6">
    <source>
        <dbReference type="Pfam" id="PF04932"/>
    </source>
</evidence>
<evidence type="ECO:0000256" key="1">
    <source>
        <dbReference type="ARBA" id="ARBA00004141"/>
    </source>
</evidence>
<feature type="transmembrane region" description="Helical" evidence="5">
    <location>
        <begin position="209"/>
        <end position="237"/>
    </location>
</feature>
<keyword evidence="7" id="KW-0436">Ligase</keyword>
<feature type="domain" description="O-antigen ligase-related" evidence="6">
    <location>
        <begin position="255"/>
        <end position="414"/>
    </location>
</feature>
<evidence type="ECO:0000256" key="2">
    <source>
        <dbReference type="ARBA" id="ARBA00022692"/>
    </source>
</evidence>
<evidence type="ECO:0000256" key="5">
    <source>
        <dbReference type="SAM" id="Phobius"/>
    </source>
</evidence>
<dbReference type="RefSeq" id="WP_081654362.1">
    <property type="nucleotide sequence ID" value="NZ_MCRM02000002.1"/>
</dbReference>
<evidence type="ECO:0000256" key="3">
    <source>
        <dbReference type="ARBA" id="ARBA00022989"/>
    </source>
</evidence>
<feature type="transmembrane region" description="Helical" evidence="5">
    <location>
        <begin position="273"/>
        <end position="290"/>
    </location>
</feature>
<feature type="transmembrane region" description="Helical" evidence="5">
    <location>
        <begin position="405"/>
        <end position="425"/>
    </location>
</feature>
<protein>
    <submittedName>
        <fullName evidence="7">O-antigen ligase domain-containing protein</fullName>
    </submittedName>
</protein>
<feature type="transmembrane region" description="Helical" evidence="5">
    <location>
        <begin position="249"/>
        <end position="267"/>
    </location>
</feature>
<feature type="transmembrane region" description="Helical" evidence="5">
    <location>
        <begin position="434"/>
        <end position="452"/>
    </location>
</feature>
<dbReference type="PANTHER" id="PTHR37422">
    <property type="entry name" value="TEICHURONIC ACID BIOSYNTHESIS PROTEIN TUAE"/>
    <property type="match status" value="1"/>
</dbReference>
<feature type="transmembrane region" description="Helical" evidence="5">
    <location>
        <begin position="96"/>
        <end position="117"/>
    </location>
</feature>
<feature type="transmembrane region" description="Helical" evidence="5">
    <location>
        <begin position="160"/>
        <end position="179"/>
    </location>
</feature>
<dbReference type="GO" id="GO:0016874">
    <property type="term" value="F:ligase activity"/>
    <property type="evidence" value="ECO:0007669"/>
    <property type="project" value="UniProtKB-KW"/>
</dbReference>
<evidence type="ECO:0000313" key="8">
    <source>
        <dbReference type="Proteomes" id="UP000094669"/>
    </source>
</evidence>
<keyword evidence="3 5" id="KW-1133">Transmembrane helix</keyword>
<keyword evidence="8" id="KW-1185">Reference proteome</keyword>
<evidence type="ECO:0000313" key="7">
    <source>
        <dbReference type="EMBL" id="PNV76628.1"/>
    </source>
</evidence>
<organism evidence="7 8">
    <name type="scientific">Leptospira inadai serovar Lyme</name>
    <dbReference type="NCBI Taxonomy" id="293084"/>
    <lineage>
        <taxon>Bacteria</taxon>
        <taxon>Pseudomonadati</taxon>
        <taxon>Spirochaetota</taxon>
        <taxon>Spirochaetia</taxon>
        <taxon>Leptospirales</taxon>
        <taxon>Leptospiraceae</taxon>
        <taxon>Leptospira</taxon>
    </lineage>
</organism>
<keyword evidence="4 5" id="KW-0472">Membrane</keyword>
<accession>A0ABX4YMW1</accession>
<reference evidence="7" key="1">
    <citation type="submission" date="2018-01" db="EMBL/GenBank/DDBJ databases">
        <title>Genomic characterization of Leptospira inadai serogroup Lyme isolated from captured rat in Brazil and comparative analysis with human reference strain.</title>
        <authorList>
            <person name="Moreno L.Z."/>
            <person name="Loureiro A.P."/>
            <person name="Miraglia F."/>
            <person name="Kremer F.S."/>
            <person name="Eslabao M.R."/>
            <person name="Dellagostin O.A."/>
            <person name="Lilenbaum W."/>
            <person name="Moreno A.M."/>
        </authorList>
    </citation>
    <scope>NUCLEOTIDE SEQUENCE [LARGE SCALE GENOMIC DNA]</scope>
    <source>
        <strain evidence="7">M34/99</strain>
    </source>
</reference>